<accession>A0AAV7WC77</accession>
<gene>
    <name evidence="1" type="ORF">NDU88_005580</name>
</gene>
<sequence length="104" mass="10796">MGCAPGCLIRCPPGDRVPLLLYLQQGLQRPPRHSQPASARLCCLPGRALDLRPITGASMAPGDAACTYRLHDGASDPVSLGADGRAPKKGSYAAAILPTPSHIL</sequence>
<evidence type="ECO:0000313" key="1">
    <source>
        <dbReference type="EMBL" id="KAJ1210212.1"/>
    </source>
</evidence>
<evidence type="ECO:0000313" key="2">
    <source>
        <dbReference type="Proteomes" id="UP001066276"/>
    </source>
</evidence>
<dbReference type="Proteomes" id="UP001066276">
    <property type="component" value="Chromosome 1_2"/>
</dbReference>
<dbReference type="EMBL" id="JANPWB010000002">
    <property type="protein sequence ID" value="KAJ1210212.1"/>
    <property type="molecule type" value="Genomic_DNA"/>
</dbReference>
<name>A0AAV7WC77_PLEWA</name>
<proteinExistence type="predicted"/>
<reference evidence="1" key="1">
    <citation type="journal article" date="2022" name="bioRxiv">
        <title>Sequencing and chromosome-scale assembly of the giantPleurodeles waltlgenome.</title>
        <authorList>
            <person name="Brown T."/>
            <person name="Elewa A."/>
            <person name="Iarovenko S."/>
            <person name="Subramanian E."/>
            <person name="Araus A.J."/>
            <person name="Petzold A."/>
            <person name="Susuki M."/>
            <person name="Suzuki K.-i.T."/>
            <person name="Hayashi T."/>
            <person name="Toyoda A."/>
            <person name="Oliveira C."/>
            <person name="Osipova E."/>
            <person name="Leigh N.D."/>
            <person name="Simon A."/>
            <person name="Yun M.H."/>
        </authorList>
    </citation>
    <scope>NUCLEOTIDE SEQUENCE</scope>
    <source>
        <strain evidence="1">20211129_DDA</strain>
        <tissue evidence="1">Liver</tissue>
    </source>
</reference>
<comment type="caution">
    <text evidence="1">The sequence shown here is derived from an EMBL/GenBank/DDBJ whole genome shotgun (WGS) entry which is preliminary data.</text>
</comment>
<keyword evidence="2" id="KW-1185">Reference proteome</keyword>
<dbReference type="AlphaFoldDB" id="A0AAV7WC77"/>
<protein>
    <submittedName>
        <fullName evidence="1">Uncharacterized protein</fullName>
    </submittedName>
</protein>
<organism evidence="1 2">
    <name type="scientific">Pleurodeles waltl</name>
    <name type="common">Iberian ribbed newt</name>
    <dbReference type="NCBI Taxonomy" id="8319"/>
    <lineage>
        <taxon>Eukaryota</taxon>
        <taxon>Metazoa</taxon>
        <taxon>Chordata</taxon>
        <taxon>Craniata</taxon>
        <taxon>Vertebrata</taxon>
        <taxon>Euteleostomi</taxon>
        <taxon>Amphibia</taxon>
        <taxon>Batrachia</taxon>
        <taxon>Caudata</taxon>
        <taxon>Salamandroidea</taxon>
        <taxon>Salamandridae</taxon>
        <taxon>Pleurodelinae</taxon>
        <taxon>Pleurodeles</taxon>
    </lineage>
</organism>